<evidence type="ECO:0000313" key="8">
    <source>
        <dbReference type="EMBL" id="SRX94449.1"/>
    </source>
</evidence>
<evidence type="ECO:0000256" key="3">
    <source>
        <dbReference type="ARBA" id="ARBA00022617"/>
    </source>
</evidence>
<dbReference type="FunFam" id="1.10.630.10:FF:000018">
    <property type="entry name" value="Cytochrome P450 monooxygenase"/>
    <property type="match status" value="1"/>
</dbReference>
<dbReference type="GO" id="GO:0016705">
    <property type="term" value="F:oxidoreductase activity, acting on paired donors, with incorporation or reduction of molecular oxygen"/>
    <property type="evidence" value="ECO:0007669"/>
    <property type="project" value="InterPro"/>
</dbReference>
<protein>
    <submittedName>
        <fullName evidence="8">Cytochrome P450 [Sphingomonas wittichii RW1]</fullName>
    </submittedName>
</protein>
<dbReference type="GO" id="GO:0020037">
    <property type="term" value="F:heme binding"/>
    <property type="evidence" value="ECO:0007669"/>
    <property type="project" value="InterPro"/>
</dbReference>
<dbReference type="PANTHER" id="PTHR46696">
    <property type="entry name" value="P450, PUTATIVE (EUROFUNG)-RELATED"/>
    <property type="match status" value="1"/>
</dbReference>
<gene>
    <name evidence="8" type="ORF">MSP7336_02703</name>
</gene>
<name>A0A375YZX8_MYCSH</name>
<dbReference type="InterPro" id="IPR001128">
    <property type="entry name" value="Cyt_P450"/>
</dbReference>
<keyword evidence="7" id="KW-0503">Monooxygenase</keyword>
<dbReference type="Pfam" id="PF00067">
    <property type="entry name" value="p450"/>
    <property type="match status" value="1"/>
</dbReference>
<dbReference type="PRINTS" id="PR00359">
    <property type="entry name" value="BP450"/>
</dbReference>
<comment type="similarity">
    <text evidence="2">Belongs to the cytochrome P450 family.</text>
</comment>
<dbReference type="SUPFAM" id="SSF48264">
    <property type="entry name" value="Cytochrome P450"/>
    <property type="match status" value="1"/>
</dbReference>
<keyword evidence="5" id="KW-0560">Oxidoreductase</keyword>
<dbReference type="InterPro" id="IPR002397">
    <property type="entry name" value="Cyt_P450_B"/>
</dbReference>
<comment type="cofactor">
    <cofactor evidence="1">
        <name>heme</name>
        <dbReference type="ChEBI" id="CHEBI:30413"/>
    </cofactor>
</comment>
<organism evidence="8 9">
    <name type="scientific">Mycobacterium shimoidei</name>
    <dbReference type="NCBI Taxonomy" id="29313"/>
    <lineage>
        <taxon>Bacteria</taxon>
        <taxon>Bacillati</taxon>
        <taxon>Actinomycetota</taxon>
        <taxon>Actinomycetes</taxon>
        <taxon>Mycobacteriales</taxon>
        <taxon>Mycobacteriaceae</taxon>
        <taxon>Mycobacterium</taxon>
    </lineage>
</organism>
<evidence type="ECO:0000256" key="2">
    <source>
        <dbReference type="ARBA" id="ARBA00010617"/>
    </source>
</evidence>
<dbReference type="AlphaFoldDB" id="A0A375YZX8"/>
<dbReference type="Gene3D" id="1.10.630.10">
    <property type="entry name" value="Cytochrome P450"/>
    <property type="match status" value="1"/>
</dbReference>
<evidence type="ECO:0000313" key="9">
    <source>
        <dbReference type="Proteomes" id="UP000252015"/>
    </source>
</evidence>
<dbReference type="GO" id="GO:0005506">
    <property type="term" value="F:iron ion binding"/>
    <property type="evidence" value="ECO:0007669"/>
    <property type="project" value="InterPro"/>
</dbReference>
<dbReference type="GO" id="GO:0004497">
    <property type="term" value="F:monooxygenase activity"/>
    <property type="evidence" value="ECO:0007669"/>
    <property type="project" value="UniProtKB-KW"/>
</dbReference>
<proteinExistence type="inferred from homology"/>
<dbReference type="Proteomes" id="UP000252015">
    <property type="component" value="Unassembled WGS sequence"/>
</dbReference>
<keyword evidence="3" id="KW-0349">Heme</keyword>
<evidence type="ECO:0000256" key="4">
    <source>
        <dbReference type="ARBA" id="ARBA00022723"/>
    </source>
</evidence>
<dbReference type="STRING" id="29313.BHQ16_02760"/>
<evidence type="ECO:0000256" key="5">
    <source>
        <dbReference type="ARBA" id="ARBA00023002"/>
    </source>
</evidence>
<dbReference type="PANTHER" id="PTHR46696:SF3">
    <property type="entry name" value="PULCHERRIMINIC ACID SYNTHASE"/>
    <property type="match status" value="1"/>
</dbReference>
<evidence type="ECO:0000256" key="6">
    <source>
        <dbReference type="ARBA" id="ARBA00023004"/>
    </source>
</evidence>
<evidence type="ECO:0000256" key="7">
    <source>
        <dbReference type="ARBA" id="ARBA00023033"/>
    </source>
</evidence>
<evidence type="ECO:0000256" key="1">
    <source>
        <dbReference type="ARBA" id="ARBA00001971"/>
    </source>
</evidence>
<sequence>MFYPGRSSDLGLPVALEGMLMTISAGPHGQPVTLDLTGETSPYPFFEHMRRTHPVWHGSLSDHSQLPPELVPSDEWVLFGYDHVFQAFRDDETFSSHAYDQTIGLVIGHTILAMGGKEHHDHRNLVAKAFRATALERWEPSVIGPVCSQLVDEIKNDGAADLVKAVTFEFPTRVAATLLGLPREDLDTFRRLSFDLISIPVDIEAGLRASVELHDYFLEQVEQRRRKITDDIIGDLVSAEIDGEKLTDEAIISFLRLLLPAGLETTYRSSGNLLYLLLTHPEQLAMVYQDRSLIPAAFEEGLRIETPLTMVPRTTTKDVEMGGHTIPSGAQVDLCMGSANHDESRWENPDMFDINRPRLANISFAGGIHMCLGMHLARLETRVMLNSLFDRVTDLRLVPDEDARIVGLTFRSPNKLPVTFSPVS</sequence>
<accession>A0A375YZX8</accession>
<keyword evidence="9" id="KW-1185">Reference proteome</keyword>
<keyword evidence="6" id="KW-0408">Iron</keyword>
<dbReference type="CDD" id="cd20629">
    <property type="entry name" value="P450_pinF1-like"/>
    <property type="match status" value="1"/>
</dbReference>
<dbReference type="EMBL" id="UEGW01000001">
    <property type="protein sequence ID" value="SRX94449.1"/>
    <property type="molecule type" value="Genomic_DNA"/>
</dbReference>
<keyword evidence="4" id="KW-0479">Metal-binding</keyword>
<dbReference type="InterPro" id="IPR036396">
    <property type="entry name" value="Cyt_P450_sf"/>
</dbReference>
<reference evidence="8 9" key="1">
    <citation type="submission" date="2018-05" db="EMBL/GenBank/DDBJ databases">
        <authorList>
            <consortium name="IHU Genomes"/>
        </authorList>
    </citation>
    <scope>NUCLEOTIDE SEQUENCE [LARGE SCALE GENOMIC DNA]</scope>
    <source>
        <strain evidence="8 9">P7336</strain>
    </source>
</reference>